<evidence type="ECO:0000313" key="2">
    <source>
        <dbReference type="EMBL" id="KAK9760728.1"/>
    </source>
</evidence>
<feature type="compositionally biased region" description="Basic and acidic residues" evidence="1">
    <location>
        <begin position="182"/>
        <end position="195"/>
    </location>
</feature>
<gene>
    <name evidence="2" type="ORF">K7432_014941</name>
</gene>
<accession>A0ABR2WGV9</accession>
<protein>
    <submittedName>
        <fullName evidence="2">Uncharacterized protein</fullName>
    </submittedName>
</protein>
<comment type="caution">
    <text evidence="2">The sequence shown here is derived from an EMBL/GenBank/DDBJ whole genome shotgun (WGS) entry which is preliminary data.</text>
</comment>
<feature type="region of interest" description="Disordered" evidence="1">
    <location>
        <begin position="91"/>
        <end position="125"/>
    </location>
</feature>
<evidence type="ECO:0000256" key="1">
    <source>
        <dbReference type="SAM" id="MobiDB-lite"/>
    </source>
</evidence>
<feature type="region of interest" description="Disordered" evidence="1">
    <location>
        <begin position="31"/>
        <end position="59"/>
    </location>
</feature>
<sequence length="304" mass="35291">MSQHTTYPVGIPTELPTLSHLGLASIVNKDASFPSFNTPQHTETPRDLYSKPHESFSSDYPIYPGHPRVEDNRFPNEPFKPIDLAESYFEDTNRKPVSPKQNPIRHPDSKPIYETSNSRMGESRPSRFYPGPYEREYPPVPPTAPRHFTYDEGSDVNMYGRYLYSEVEPRVHRPRIPTDHSEWDMPRRRPSHEGYSKLPSSYYSSNGYDRPSENGYSMAHEFRGYRPQIERDSRRRPDMYTMAHPADYWSRVNSRSGRCSPPERTPHSLGLDKVIENCKMLHQFATDYGYVSHHADQLKSSAAY</sequence>
<evidence type="ECO:0000313" key="3">
    <source>
        <dbReference type="Proteomes" id="UP001479436"/>
    </source>
</evidence>
<name>A0ABR2WGV9_9FUNG</name>
<feature type="compositionally biased region" description="Basic and acidic residues" evidence="1">
    <location>
        <begin position="43"/>
        <end position="56"/>
    </location>
</feature>
<feature type="region of interest" description="Disordered" evidence="1">
    <location>
        <begin position="182"/>
        <end position="204"/>
    </location>
</feature>
<dbReference type="Proteomes" id="UP001479436">
    <property type="component" value="Unassembled WGS sequence"/>
</dbReference>
<organism evidence="2 3">
    <name type="scientific">Basidiobolus ranarum</name>
    <dbReference type="NCBI Taxonomy" id="34480"/>
    <lineage>
        <taxon>Eukaryota</taxon>
        <taxon>Fungi</taxon>
        <taxon>Fungi incertae sedis</taxon>
        <taxon>Zoopagomycota</taxon>
        <taxon>Entomophthoromycotina</taxon>
        <taxon>Basidiobolomycetes</taxon>
        <taxon>Basidiobolales</taxon>
        <taxon>Basidiobolaceae</taxon>
        <taxon>Basidiobolus</taxon>
    </lineage>
</organism>
<keyword evidence="3" id="KW-1185">Reference proteome</keyword>
<proteinExistence type="predicted"/>
<reference evidence="2 3" key="1">
    <citation type="submission" date="2023-04" db="EMBL/GenBank/DDBJ databases">
        <title>Genome of Basidiobolus ranarum AG-B5.</title>
        <authorList>
            <person name="Stajich J.E."/>
            <person name="Carter-House D."/>
            <person name="Gryganskyi A."/>
        </authorList>
    </citation>
    <scope>NUCLEOTIDE SEQUENCE [LARGE SCALE GENOMIC DNA]</scope>
    <source>
        <strain evidence="2 3">AG-B5</strain>
    </source>
</reference>
<dbReference type="EMBL" id="JASJQH010001853">
    <property type="protein sequence ID" value="KAK9760728.1"/>
    <property type="molecule type" value="Genomic_DNA"/>
</dbReference>